<comment type="caution">
    <text evidence="8">The sequence shown here is derived from an EMBL/GenBank/DDBJ whole genome shotgun (WGS) entry which is preliminary data.</text>
</comment>
<evidence type="ECO:0000256" key="1">
    <source>
        <dbReference type="ARBA" id="ARBA00004127"/>
    </source>
</evidence>
<dbReference type="PANTHER" id="PTHR31769">
    <property type="entry name" value="OS07G0462200 PROTEIN-RELATED"/>
    <property type="match status" value="1"/>
</dbReference>
<keyword evidence="5 7" id="KW-0472">Membrane</keyword>
<dbReference type="GO" id="GO:0012505">
    <property type="term" value="C:endomembrane system"/>
    <property type="evidence" value="ECO:0007669"/>
    <property type="project" value="UniProtKB-SubCell"/>
</dbReference>
<keyword evidence="4 7" id="KW-1133">Transmembrane helix</keyword>
<comment type="subcellular location">
    <subcellularLocation>
        <location evidence="1">Endomembrane system</location>
        <topology evidence="1">Multi-pass membrane protein</topology>
    </subcellularLocation>
</comment>
<dbReference type="Pfam" id="PF06749">
    <property type="entry name" value="DUF1218"/>
    <property type="match status" value="1"/>
</dbReference>
<keyword evidence="9" id="KW-1185">Reference proteome</keyword>
<proteinExistence type="inferred from homology"/>
<evidence type="ECO:0000256" key="5">
    <source>
        <dbReference type="ARBA" id="ARBA00023136"/>
    </source>
</evidence>
<keyword evidence="3" id="KW-0732">Signal</keyword>
<evidence type="ECO:0000256" key="4">
    <source>
        <dbReference type="ARBA" id="ARBA00022989"/>
    </source>
</evidence>
<dbReference type="AlphaFoldDB" id="A0A176VHD5"/>
<feature type="transmembrane region" description="Helical" evidence="7">
    <location>
        <begin position="147"/>
        <end position="168"/>
    </location>
</feature>
<feature type="transmembrane region" description="Helical" evidence="7">
    <location>
        <begin position="89"/>
        <end position="112"/>
    </location>
</feature>
<dbReference type="Proteomes" id="UP000077202">
    <property type="component" value="Unassembled WGS sequence"/>
</dbReference>
<evidence type="ECO:0000256" key="2">
    <source>
        <dbReference type="ARBA" id="ARBA00022692"/>
    </source>
</evidence>
<feature type="transmembrane region" description="Helical" evidence="7">
    <location>
        <begin position="58"/>
        <end position="83"/>
    </location>
</feature>
<evidence type="ECO:0000313" key="9">
    <source>
        <dbReference type="Proteomes" id="UP000077202"/>
    </source>
</evidence>
<evidence type="ECO:0000256" key="6">
    <source>
        <dbReference type="ARBA" id="ARBA00029467"/>
    </source>
</evidence>
<sequence length="194" mass="21233">MRSPSWLVIGATFLLDIVAFGLAIGAETQRSKATKENDGISFYCQYTHDRASGLAIGALLFLLVGQAIVMGLTSCFCCGSATYKPGKARVWAIIFFTLSWISFIIAELCLLVGARLNTIRTHAIVNFSDETDDLEDELHCKQVKKSLFGAGAAFSFLTLLFSELYYVFITKASEGSWQQSYNNGAPTISMSSYS</sequence>
<comment type="similarity">
    <text evidence="6">Belongs to the DESIGUAL family.</text>
</comment>
<protein>
    <recommendedName>
        <fullName evidence="10">Fiber protein Fb34</fullName>
    </recommendedName>
</protein>
<feature type="transmembrane region" description="Helical" evidence="7">
    <location>
        <begin position="6"/>
        <end position="26"/>
    </location>
</feature>
<dbReference type="EMBL" id="LVLJ01003736">
    <property type="protein sequence ID" value="OAE19977.1"/>
    <property type="molecule type" value="Genomic_DNA"/>
</dbReference>
<gene>
    <name evidence="8" type="ORF">AXG93_1765s1000</name>
</gene>
<keyword evidence="2 7" id="KW-0812">Transmembrane</keyword>
<reference evidence="8" key="1">
    <citation type="submission" date="2016-03" db="EMBL/GenBank/DDBJ databases">
        <title>Mechanisms controlling the formation of the plant cell surface in tip-growing cells are functionally conserved among land plants.</title>
        <authorList>
            <person name="Honkanen S."/>
            <person name="Jones V.A."/>
            <person name="Morieri G."/>
            <person name="Champion C."/>
            <person name="Hetherington A.J."/>
            <person name="Kelly S."/>
            <person name="Saint-Marcoux D."/>
            <person name="Proust H."/>
            <person name="Prescott H."/>
            <person name="Dolan L."/>
        </authorList>
    </citation>
    <scope>NUCLEOTIDE SEQUENCE [LARGE SCALE GENOMIC DNA]</scope>
    <source>
        <tissue evidence="8">Whole gametophyte</tissue>
    </source>
</reference>
<evidence type="ECO:0000256" key="7">
    <source>
        <dbReference type="SAM" id="Phobius"/>
    </source>
</evidence>
<dbReference type="InterPro" id="IPR052222">
    <property type="entry name" value="DESIGUAL"/>
</dbReference>
<dbReference type="InterPro" id="IPR009606">
    <property type="entry name" value="DEAL/Modifying_wall_lignin1/2"/>
</dbReference>
<name>A0A176VHD5_MARPO</name>
<accession>A0A176VHD5</accession>
<evidence type="ECO:0000313" key="8">
    <source>
        <dbReference type="EMBL" id="OAE19977.1"/>
    </source>
</evidence>
<evidence type="ECO:0008006" key="10">
    <source>
        <dbReference type="Google" id="ProtNLM"/>
    </source>
</evidence>
<organism evidence="8 9">
    <name type="scientific">Marchantia polymorpha subsp. ruderalis</name>
    <dbReference type="NCBI Taxonomy" id="1480154"/>
    <lineage>
        <taxon>Eukaryota</taxon>
        <taxon>Viridiplantae</taxon>
        <taxon>Streptophyta</taxon>
        <taxon>Embryophyta</taxon>
        <taxon>Marchantiophyta</taxon>
        <taxon>Marchantiopsida</taxon>
        <taxon>Marchantiidae</taxon>
        <taxon>Marchantiales</taxon>
        <taxon>Marchantiaceae</taxon>
        <taxon>Marchantia</taxon>
    </lineage>
</organism>
<evidence type="ECO:0000256" key="3">
    <source>
        <dbReference type="ARBA" id="ARBA00022729"/>
    </source>
</evidence>